<reference evidence="2 3" key="1">
    <citation type="submission" date="2024-06" db="EMBL/GenBank/DDBJ databases">
        <title>Halorubrum miltondacostae sp. nov., a potential PHA producer isolated from an inland solar saltern in Rio Maior, Portugal.</title>
        <authorList>
            <person name="Albuquerque L."/>
            <person name="Viver T."/>
            <person name="Barroso C."/>
            <person name="Claudino R."/>
            <person name="Galvan M."/>
            <person name="Simoes G."/>
            <person name="Lobo Da Cunha A."/>
            <person name="Egas C."/>
        </authorList>
    </citation>
    <scope>NUCLEOTIDE SEQUENCE [LARGE SCALE GENOMIC DNA]</scope>
    <source>
        <strain evidence="2 3">DSM 18646</strain>
    </source>
</reference>
<keyword evidence="3" id="KW-1185">Reference proteome</keyword>
<comment type="caution">
    <text evidence="2">The sequence shown here is derived from an EMBL/GenBank/DDBJ whole genome shotgun (WGS) entry which is preliminary data.</text>
</comment>
<dbReference type="Proteomes" id="UP001567571">
    <property type="component" value="Unassembled WGS sequence"/>
</dbReference>
<feature type="region of interest" description="Disordered" evidence="1">
    <location>
        <begin position="1"/>
        <end position="24"/>
    </location>
</feature>
<dbReference type="RefSeq" id="WP_343777662.1">
    <property type="nucleotide sequence ID" value="NZ_BAAADQ010000005.1"/>
</dbReference>
<dbReference type="EMBL" id="JBEDNW010000010">
    <property type="protein sequence ID" value="MEZ3168795.1"/>
    <property type="molecule type" value="Genomic_DNA"/>
</dbReference>
<feature type="compositionally biased region" description="Acidic residues" evidence="1">
    <location>
        <begin position="1"/>
        <end position="10"/>
    </location>
</feature>
<protein>
    <recommendedName>
        <fullName evidence="4">Small CPxCG-related zinc finger protein</fullName>
    </recommendedName>
</protein>
<name>A0ABV4IQG7_9EURY</name>
<evidence type="ECO:0000313" key="2">
    <source>
        <dbReference type="EMBL" id="MEZ3168795.1"/>
    </source>
</evidence>
<accession>A0ABV4IQG7</accession>
<gene>
    <name evidence="2" type="ORF">ABNG02_15885</name>
</gene>
<evidence type="ECO:0008006" key="4">
    <source>
        <dbReference type="Google" id="ProtNLM"/>
    </source>
</evidence>
<proteinExistence type="predicted"/>
<evidence type="ECO:0000256" key="1">
    <source>
        <dbReference type="SAM" id="MobiDB-lite"/>
    </source>
</evidence>
<sequence length="48" mass="5147">MADVAGDDGETDRSCQGCGDDMDDVGDGDHVWWRCPGCGYERGEHLAS</sequence>
<organism evidence="2 3">
    <name type="scientific">Halorubrum ejinorense</name>
    <dbReference type="NCBI Taxonomy" id="425309"/>
    <lineage>
        <taxon>Archaea</taxon>
        <taxon>Methanobacteriati</taxon>
        <taxon>Methanobacteriota</taxon>
        <taxon>Stenosarchaea group</taxon>
        <taxon>Halobacteria</taxon>
        <taxon>Halobacteriales</taxon>
        <taxon>Haloferacaceae</taxon>
        <taxon>Halorubrum</taxon>
    </lineage>
</organism>
<evidence type="ECO:0000313" key="3">
    <source>
        <dbReference type="Proteomes" id="UP001567571"/>
    </source>
</evidence>